<comment type="catalytic activity">
    <reaction evidence="1 9">
        <text>4-amino-5-aminomethyl-2-methylpyrimidine + H2O = 4-amino-5-hydroxymethyl-2-methylpyrimidine + NH4(+)</text>
        <dbReference type="Rhea" id="RHEA:31799"/>
        <dbReference type="ChEBI" id="CHEBI:15377"/>
        <dbReference type="ChEBI" id="CHEBI:16892"/>
        <dbReference type="ChEBI" id="CHEBI:28938"/>
        <dbReference type="ChEBI" id="CHEBI:63416"/>
        <dbReference type="EC" id="3.5.99.2"/>
    </reaction>
</comment>
<dbReference type="Proteomes" id="UP000530186">
    <property type="component" value="Unassembled WGS sequence"/>
</dbReference>
<dbReference type="SUPFAM" id="SSF48613">
    <property type="entry name" value="Heme oxygenase-like"/>
    <property type="match status" value="1"/>
</dbReference>
<comment type="similarity">
    <text evidence="3 9">Belongs to the TenA family.</text>
</comment>
<evidence type="ECO:0000313" key="11">
    <source>
        <dbReference type="EMBL" id="MBA0016822.1"/>
    </source>
</evidence>
<evidence type="ECO:0000256" key="1">
    <source>
        <dbReference type="ARBA" id="ARBA00001881"/>
    </source>
</evidence>
<dbReference type="AlphaFoldDB" id="A0A7V8N159"/>
<comment type="caution">
    <text evidence="11">The sequence shown here is derived from an EMBL/GenBank/DDBJ whole genome shotgun (WGS) entry which is preliminary data.</text>
</comment>
<dbReference type="GeneID" id="303195202"/>
<comment type="pathway">
    <text evidence="2 9">Cofactor biosynthesis; thiamine diphosphate biosynthesis.</text>
</comment>
<evidence type="ECO:0000256" key="3">
    <source>
        <dbReference type="ARBA" id="ARBA00010264"/>
    </source>
</evidence>
<protein>
    <recommendedName>
        <fullName evidence="6 9">Aminopyrimidine aminohydrolase</fullName>
        <ecNumber evidence="5 9">3.5.99.2</ecNumber>
    </recommendedName>
</protein>
<organism evidence="11 12">
    <name type="scientific">Pseudolactococcus laudensis</name>
    <dbReference type="NCBI Taxonomy" id="1494461"/>
    <lineage>
        <taxon>Bacteria</taxon>
        <taxon>Bacillati</taxon>
        <taxon>Bacillota</taxon>
        <taxon>Bacilli</taxon>
        <taxon>Lactobacillales</taxon>
        <taxon>Streptococcaceae</taxon>
        <taxon>Pseudolactococcus</taxon>
    </lineage>
</organism>
<dbReference type="Pfam" id="PF03070">
    <property type="entry name" value="TENA_THI-4"/>
    <property type="match status" value="1"/>
</dbReference>
<keyword evidence="12" id="KW-1185">Reference proteome</keyword>
<feature type="domain" description="Thiaminase-2/PQQC" evidence="10">
    <location>
        <begin position="9"/>
        <end position="216"/>
    </location>
</feature>
<dbReference type="GO" id="GO:0005829">
    <property type="term" value="C:cytosol"/>
    <property type="evidence" value="ECO:0007669"/>
    <property type="project" value="TreeGrafter"/>
</dbReference>
<evidence type="ECO:0000259" key="10">
    <source>
        <dbReference type="Pfam" id="PF03070"/>
    </source>
</evidence>
<dbReference type="NCBIfam" id="TIGR04306">
    <property type="entry name" value="salvage_TenA"/>
    <property type="match status" value="1"/>
</dbReference>
<keyword evidence="9" id="KW-0378">Hydrolase</keyword>
<dbReference type="PANTHER" id="PTHR43198">
    <property type="entry name" value="BIFUNCTIONAL TH2 PROTEIN"/>
    <property type="match status" value="1"/>
</dbReference>
<gene>
    <name evidence="11" type="primary">tenA</name>
    <name evidence="11" type="ORF">HZR21_06705</name>
</gene>
<comment type="catalytic activity">
    <reaction evidence="8 9">
        <text>thiamine + H2O = 5-(2-hydroxyethyl)-4-methylthiazole + 4-amino-5-hydroxymethyl-2-methylpyrimidine + H(+)</text>
        <dbReference type="Rhea" id="RHEA:17509"/>
        <dbReference type="ChEBI" id="CHEBI:15377"/>
        <dbReference type="ChEBI" id="CHEBI:15378"/>
        <dbReference type="ChEBI" id="CHEBI:16892"/>
        <dbReference type="ChEBI" id="CHEBI:17957"/>
        <dbReference type="ChEBI" id="CHEBI:18385"/>
        <dbReference type="EC" id="3.5.99.2"/>
    </reaction>
</comment>
<accession>A0A7V8N159</accession>
<keyword evidence="7 9" id="KW-0784">Thiamine biosynthesis</keyword>
<dbReference type="UniPathway" id="UPA00060"/>
<evidence type="ECO:0000256" key="2">
    <source>
        <dbReference type="ARBA" id="ARBA00004948"/>
    </source>
</evidence>
<sequence length="231" mass="27197">MLAKKLKRHVTELWETTYQHPFVQELGQGRLPQEKFKFYLLQDYLYLLDYARLMAYAAIHADDELSMCYFTHIQSDILDSELETHRNYMATFDISSEVAAKVQPTLFNRAYAANMLATAQSGQLSKIIATVLPCAWTYAEFSQRLVKAYNHELANNPYRVWLEKYASDDFAQSAQWLLAKLEALMQDKSEQDYQEIQAIFKSSLEFKYLFWEMSYEMQTGVFENYERQKGK</sequence>
<dbReference type="GO" id="GO:0050334">
    <property type="term" value="F:thiaminase activity"/>
    <property type="evidence" value="ECO:0007669"/>
    <property type="project" value="UniProtKB-EC"/>
</dbReference>
<evidence type="ECO:0000256" key="9">
    <source>
        <dbReference type="RuleBase" id="RU363093"/>
    </source>
</evidence>
<evidence type="ECO:0000256" key="5">
    <source>
        <dbReference type="ARBA" id="ARBA00012684"/>
    </source>
</evidence>
<dbReference type="InterPro" id="IPR004305">
    <property type="entry name" value="Thiaminase-2/PQQC"/>
</dbReference>
<evidence type="ECO:0000256" key="8">
    <source>
        <dbReference type="ARBA" id="ARBA00048337"/>
    </source>
</evidence>
<dbReference type="EC" id="3.5.99.2" evidence="5 9"/>
<dbReference type="InterPro" id="IPR027574">
    <property type="entry name" value="Thiaminase_II"/>
</dbReference>
<evidence type="ECO:0000313" key="12">
    <source>
        <dbReference type="Proteomes" id="UP000530186"/>
    </source>
</evidence>
<dbReference type="InterPro" id="IPR016084">
    <property type="entry name" value="Haem_Oase-like_multi-hlx"/>
</dbReference>
<dbReference type="PANTHER" id="PTHR43198:SF2">
    <property type="entry name" value="SI:CH1073-67J19.1-RELATED"/>
    <property type="match status" value="1"/>
</dbReference>
<dbReference type="Gene3D" id="1.20.910.10">
    <property type="entry name" value="Heme oxygenase-like"/>
    <property type="match status" value="1"/>
</dbReference>
<evidence type="ECO:0000256" key="4">
    <source>
        <dbReference type="ARBA" id="ARBA00011881"/>
    </source>
</evidence>
<evidence type="ECO:0000256" key="7">
    <source>
        <dbReference type="ARBA" id="ARBA00022977"/>
    </source>
</evidence>
<name>A0A7V8N159_9LACT</name>
<reference evidence="11 12" key="1">
    <citation type="submission" date="2020-07" db="EMBL/GenBank/DDBJ databases">
        <authorList>
            <person name="Hilgarth M."/>
            <person name="Werum V."/>
            <person name="Vogel R.F."/>
        </authorList>
    </citation>
    <scope>NUCLEOTIDE SEQUENCE [LARGE SCALE GENOMIC DNA]</scope>
    <source>
        <strain evidence="11 12">DSM 28961</strain>
    </source>
</reference>
<dbReference type="EMBL" id="JACBNY010000009">
    <property type="protein sequence ID" value="MBA0016822.1"/>
    <property type="molecule type" value="Genomic_DNA"/>
</dbReference>
<dbReference type="GO" id="GO:0009228">
    <property type="term" value="P:thiamine biosynthetic process"/>
    <property type="evidence" value="ECO:0007669"/>
    <property type="project" value="UniProtKB-KW"/>
</dbReference>
<evidence type="ECO:0000256" key="6">
    <source>
        <dbReference type="ARBA" id="ARBA00013647"/>
    </source>
</evidence>
<comment type="subunit">
    <text evidence="4">Homotetramer.</text>
</comment>
<proteinExistence type="inferred from homology"/>
<dbReference type="GO" id="GO:0009229">
    <property type="term" value="P:thiamine diphosphate biosynthetic process"/>
    <property type="evidence" value="ECO:0007669"/>
    <property type="project" value="UniProtKB-UniPathway"/>
</dbReference>
<comment type="function">
    <text evidence="9">Catalyzes an amino-pyrimidine hydrolysis reaction at the C5' of the pyrimidine moiety of thiamine compounds, a reaction that is part of a thiamine salvage pathway.</text>
</comment>
<dbReference type="RefSeq" id="WP_180746986.1">
    <property type="nucleotide sequence ID" value="NZ_CBCRWQ010000010.1"/>
</dbReference>
<dbReference type="InterPro" id="IPR050967">
    <property type="entry name" value="Thiamine_Salvage_TenA"/>
</dbReference>